<dbReference type="PANTHER" id="PTHR30204">
    <property type="entry name" value="REDOX-CYCLING DRUG-SENSING TRANSCRIPTIONAL ACTIVATOR SOXR"/>
    <property type="match status" value="1"/>
</dbReference>
<dbReference type="EMBL" id="VUNN01000003">
    <property type="protein sequence ID" value="MSU05744.1"/>
    <property type="molecule type" value="Genomic_DNA"/>
</dbReference>
<feature type="domain" description="HTH merR-type" evidence="2">
    <location>
        <begin position="5"/>
        <end position="74"/>
    </location>
</feature>
<evidence type="ECO:0000256" key="1">
    <source>
        <dbReference type="ARBA" id="ARBA00023125"/>
    </source>
</evidence>
<name>A0A7X2PBC5_9SPIO</name>
<reference evidence="3 4" key="1">
    <citation type="submission" date="2019-08" db="EMBL/GenBank/DDBJ databases">
        <title>In-depth cultivation of the pig gut microbiome towards novel bacterial diversity and tailored functional studies.</title>
        <authorList>
            <person name="Wylensek D."/>
            <person name="Hitch T.C.A."/>
            <person name="Clavel T."/>
        </authorList>
    </citation>
    <scope>NUCLEOTIDE SEQUENCE [LARGE SCALE GENOMIC DNA]</scope>
    <source>
        <strain evidence="3 4">NM-380-WT-3C1</strain>
    </source>
</reference>
<keyword evidence="1" id="KW-0238">DNA-binding</keyword>
<proteinExistence type="predicted"/>
<dbReference type="PANTHER" id="PTHR30204:SF96">
    <property type="entry name" value="CHROMOSOME-ANCHORING PROTEIN RACA"/>
    <property type="match status" value="1"/>
</dbReference>
<dbReference type="Pfam" id="PF13411">
    <property type="entry name" value="MerR_1"/>
    <property type="match status" value="1"/>
</dbReference>
<dbReference type="PROSITE" id="PS50937">
    <property type="entry name" value="HTH_MERR_2"/>
    <property type="match status" value="1"/>
</dbReference>
<evidence type="ECO:0000259" key="2">
    <source>
        <dbReference type="PROSITE" id="PS50937"/>
    </source>
</evidence>
<dbReference type="GO" id="GO:0003677">
    <property type="term" value="F:DNA binding"/>
    <property type="evidence" value="ECO:0007669"/>
    <property type="project" value="UniProtKB-KW"/>
</dbReference>
<comment type="caution">
    <text evidence="3">The sequence shown here is derived from an EMBL/GenBank/DDBJ whole genome shotgun (WGS) entry which is preliminary data.</text>
</comment>
<dbReference type="SUPFAM" id="SSF46955">
    <property type="entry name" value="Putative DNA-binding domain"/>
    <property type="match status" value="1"/>
</dbReference>
<dbReference type="Proteomes" id="UP000460549">
    <property type="component" value="Unassembled WGS sequence"/>
</dbReference>
<dbReference type="InterPro" id="IPR047057">
    <property type="entry name" value="MerR_fam"/>
</dbReference>
<dbReference type="RefSeq" id="WP_154424641.1">
    <property type="nucleotide sequence ID" value="NZ_VUNN01000003.1"/>
</dbReference>
<evidence type="ECO:0000313" key="3">
    <source>
        <dbReference type="EMBL" id="MSU05744.1"/>
    </source>
</evidence>
<sequence>MSENKYKIGQLAEAAGLTIRTIRYYDEMGLLKSNERTSGGQRIYSDADLVYIKRIMELKNLFFSLEEIKRIILLSDEDKSGELRREILLSSYREKLIDAEKKVKALNDHIGELKWHIKQLESAYDSFQDCPGSLCTNCSFKRNCSFSSKK</sequence>
<dbReference type="Gene3D" id="1.10.1660.10">
    <property type="match status" value="1"/>
</dbReference>
<keyword evidence="4" id="KW-1185">Reference proteome</keyword>
<evidence type="ECO:0000313" key="4">
    <source>
        <dbReference type="Proteomes" id="UP000460549"/>
    </source>
</evidence>
<dbReference type="CDD" id="cd00592">
    <property type="entry name" value="HTH_MerR-like"/>
    <property type="match status" value="1"/>
</dbReference>
<accession>A0A7X2PBC5</accession>
<dbReference type="InterPro" id="IPR000551">
    <property type="entry name" value="MerR-type_HTH_dom"/>
</dbReference>
<gene>
    <name evidence="3" type="ORF">FYJ80_02985</name>
</gene>
<dbReference type="GO" id="GO:0003700">
    <property type="term" value="F:DNA-binding transcription factor activity"/>
    <property type="evidence" value="ECO:0007669"/>
    <property type="project" value="InterPro"/>
</dbReference>
<dbReference type="SMART" id="SM00422">
    <property type="entry name" value="HTH_MERR"/>
    <property type="match status" value="1"/>
</dbReference>
<dbReference type="AlphaFoldDB" id="A0A7X2PBC5"/>
<dbReference type="InterPro" id="IPR009061">
    <property type="entry name" value="DNA-bd_dom_put_sf"/>
</dbReference>
<protein>
    <submittedName>
        <fullName evidence="3">MerR family transcriptional regulator</fullName>
    </submittedName>
</protein>
<dbReference type="PROSITE" id="PS00552">
    <property type="entry name" value="HTH_MERR_1"/>
    <property type="match status" value="1"/>
</dbReference>
<organism evidence="3 4">
    <name type="scientific">Bullifex porci</name>
    <dbReference type="NCBI Taxonomy" id="2606638"/>
    <lineage>
        <taxon>Bacteria</taxon>
        <taxon>Pseudomonadati</taxon>
        <taxon>Spirochaetota</taxon>
        <taxon>Spirochaetia</taxon>
        <taxon>Spirochaetales</taxon>
        <taxon>Spirochaetaceae</taxon>
        <taxon>Bullifex</taxon>
    </lineage>
</organism>
<dbReference type="PRINTS" id="PR00040">
    <property type="entry name" value="HTHMERR"/>
</dbReference>